<dbReference type="Gene3D" id="3.50.70.20">
    <property type="entry name" value="Cytochrome P460"/>
    <property type="match status" value="1"/>
</dbReference>
<evidence type="ECO:0000313" key="2">
    <source>
        <dbReference type="EMBL" id="SDE92357.1"/>
    </source>
</evidence>
<reference evidence="3" key="1">
    <citation type="submission" date="2016-10" db="EMBL/GenBank/DDBJ databases">
        <authorList>
            <person name="Varghese N."/>
            <person name="Submissions S."/>
        </authorList>
    </citation>
    <scope>NUCLEOTIDE SEQUENCE [LARGE SCALE GENOMIC DNA]</scope>
    <source>
        <strain evidence="3">CGMCC 1.6992</strain>
    </source>
</reference>
<dbReference type="OrthoDB" id="511546at2"/>
<feature type="domain" description="Cytochrome P460" evidence="1">
    <location>
        <begin position="27"/>
        <end position="153"/>
    </location>
</feature>
<dbReference type="EMBL" id="FNBC01000016">
    <property type="protein sequence ID" value="SDE92357.1"/>
    <property type="molecule type" value="Genomic_DNA"/>
</dbReference>
<evidence type="ECO:0000259" key="1">
    <source>
        <dbReference type="Pfam" id="PF16694"/>
    </source>
</evidence>
<accession>A0A1G7GW30</accession>
<dbReference type="InterPro" id="IPR038142">
    <property type="entry name" value="Cytochrome_P460_sp"/>
</dbReference>
<organism evidence="2 3">
    <name type="scientific">Thermus arciformis</name>
    <dbReference type="NCBI Taxonomy" id="482827"/>
    <lineage>
        <taxon>Bacteria</taxon>
        <taxon>Thermotogati</taxon>
        <taxon>Deinococcota</taxon>
        <taxon>Deinococci</taxon>
        <taxon>Thermales</taxon>
        <taxon>Thermaceae</taxon>
        <taxon>Thermus</taxon>
    </lineage>
</organism>
<dbReference type="RefSeq" id="WP_093007183.1">
    <property type="nucleotide sequence ID" value="NZ_FNBC01000016.1"/>
</dbReference>
<name>A0A1G7GW30_9DEIN</name>
<proteinExistence type="predicted"/>
<dbReference type="AlphaFoldDB" id="A0A1G7GW30"/>
<dbReference type="CDD" id="cd20752">
    <property type="entry name" value="cyt_c'_beta"/>
    <property type="match status" value="1"/>
</dbReference>
<sequence>MKRYGPWLAVLALIALGQYGETGFPYPEGYRLWTHVKSMELKPGHPLYESFGGLHHVYVNPVGLKTYLEGKKAPFPRRTVIVFDLLEAKVEGNALIEGPRKLIGVMVKDPERYRETGGWGYYAFGPDKKPLAIDPKACHACHQGAANTDYVFSAFQP</sequence>
<protein>
    <submittedName>
        <fullName evidence="2">Cytochrome P460</fullName>
    </submittedName>
</protein>
<keyword evidence="3" id="KW-1185">Reference proteome</keyword>
<dbReference type="Pfam" id="PF16694">
    <property type="entry name" value="Cytochrome_P460"/>
    <property type="match status" value="1"/>
</dbReference>
<dbReference type="STRING" id="482827.SAMN04488243_11615"/>
<gene>
    <name evidence="2" type="ORF">SAMN04488243_11615</name>
</gene>
<dbReference type="InterPro" id="IPR032033">
    <property type="entry name" value="Cytochrome_P460"/>
</dbReference>
<dbReference type="Proteomes" id="UP000199446">
    <property type="component" value="Unassembled WGS sequence"/>
</dbReference>
<evidence type="ECO:0000313" key="3">
    <source>
        <dbReference type="Proteomes" id="UP000199446"/>
    </source>
</evidence>